<keyword evidence="7" id="KW-1185">Reference proteome</keyword>
<dbReference type="AlphaFoldDB" id="A0A418WBI6"/>
<dbReference type="EMBL" id="QYUK01000011">
    <property type="protein sequence ID" value="RJF87316.1"/>
    <property type="molecule type" value="Genomic_DNA"/>
</dbReference>
<name>A0A418WBI6_9PROT</name>
<protein>
    <recommendedName>
        <fullName evidence="4">Peptide methionine sulfoxide reductase MsrA</fullName>
        <shortName evidence="4">Protein-methionine-S-oxide reductase</shortName>
        <ecNumber evidence="4">1.8.4.11</ecNumber>
    </recommendedName>
    <alternativeName>
        <fullName evidence="4">Peptide-methionine (S)-S-oxide reductase</fullName>
        <shortName evidence="4">Peptide Met(O) reductase</shortName>
    </alternativeName>
</protein>
<dbReference type="GO" id="GO:0008113">
    <property type="term" value="F:peptide-methionine (S)-S-oxide reductase activity"/>
    <property type="evidence" value="ECO:0007669"/>
    <property type="project" value="UniProtKB-UniRule"/>
</dbReference>
<dbReference type="Pfam" id="PF01625">
    <property type="entry name" value="PMSR"/>
    <property type="match status" value="1"/>
</dbReference>
<comment type="similarity">
    <text evidence="4">Belongs to the MsrA Met sulfoxide reductase family.</text>
</comment>
<dbReference type="Gene3D" id="3.30.1060.10">
    <property type="entry name" value="Peptide methionine sulphoxide reductase MsrA"/>
    <property type="match status" value="1"/>
</dbReference>
<feature type="active site" evidence="4">
    <location>
        <position position="62"/>
    </location>
</feature>
<evidence type="ECO:0000313" key="7">
    <source>
        <dbReference type="Proteomes" id="UP000284605"/>
    </source>
</evidence>
<evidence type="ECO:0000256" key="3">
    <source>
        <dbReference type="ARBA" id="ARBA00048782"/>
    </source>
</evidence>
<comment type="caution">
    <text evidence="6">The sequence shown here is derived from an EMBL/GenBank/DDBJ whole genome shotgun (WGS) entry which is preliminary data.</text>
</comment>
<gene>
    <name evidence="4 6" type="primary">msrA</name>
    <name evidence="6" type="ORF">D3874_09985</name>
</gene>
<sequence length="239" mass="25554">MVASARMTRAAFLGLFALLPVGALLWRLPAQSAEAAVVIPPPAIDVAAGSAETATAVFAGGCFWGVQGVFQHVTGVTGAVSGYAGGAQDTAIYQIVGSGRTGHAEAVEISYDPRLVSYGTLLQVYFSVAHDPTQLNRQGPDTGTQYRSTVFPQNAEQQKITAAYIAQLNEAKVFAGPIATTLEPGKAFYPAERYHQDFLTLNPTYPYIVYNDLPKIENLERLFPALYREKPVLVGAATN</sequence>
<dbReference type="RefSeq" id="WP_119777958.1">
    <property type="nucleotide sequence ID" value="NZ_QYUK01000011.1"/>
</dbReference>
<evidence type="ECO:0000259" key="5">
    <source>
        <dbReference type="Pfam" id="PF01625"/>
    </source>
</evidence>
<dbReference type="InterPro" id="IPR002569">
    <property type="entry name" value="Met_Sox_Rdtase_MsrA_dom"/>
</dbReference>
<reference evidence="6 7" key="1">
    <citation type="submission" date="2018-09" db="EMBL/GenBank/DDBJ databases">
        <authorList>
            <person name="Zhu H."/>
        </authorList>
    </citation>
    <scope>NUCLEOTIDE SEQUENCE [LARGE SCALE GENOMIC DNA]</scope>
    <source>
        <strain evidence="6 7">K1W22B-8</strain>
    </source>
</reference>
<evidence type="ECO:0000256" key="1">
    <source>
        <dbReference type="ARBA" id="ARBA00023002"/>
    </source>
</evidence>
<feature type="domain" description="Peptide methionine sulphoxide reductase MsrA" evidence="5">
    <location>
        <begin position="55"/>
        <end position="205"/>
    </location>
</feature>
<organism evidence="6 7">
    <name type="scientific">Oleomonas cavernae</name>
    <dbReference type="NCBI Taxonomy" id="2320859"/>
    <lineage>
        <taxon>Bacteria</taxon>
        <taxon>Pseudomonadati</taxon>
        <taxon>Pseudomonadota</taxon>
        <taxon>Alphaproteobacteria</taxon>
        <taxon>Acetobacterales</taxon>
        <taxon>Acetobacteraceae</taxon>
        <taxon>Oleomonas</taxon>
    </lineage>
</organism>
<comment type="function">
    <text evidence="4">Has an important function as a repair enzyme for proteins that have been inactivated by oxidation. Catalyzes the reversible oxidation-reduction of methionine sulfoxide in proteins to methionine.</text>
</comment>
<dbReference type="OrthoDB" id="4174719at2"/>
<accession>A0A418WBI6</accession>
<dbReference type="InterPro" id="IPR036509">
    <property type="entry name" value="Met_Sox_Rdtase_MsrA_sf"/>
</dbReference>
<evidence type="ECO:0000313" key="6">
    <source>
        <dbReference type="EMBL" id="RJF87316.1"/>
    </source>
</evidence>
<dbReference type="PANTHER" id="PTHR43774:SF1">
    <property type="entry name" value="PEPTIDE METHIONINE SULFOXIDE REDUCTASE MSRA 2"/>
    <property type="match status" value="1"/>
</dbReference>
<dbReference type="EC" id="1.8.4.11" evidence="4"/>
<dbReference type="SUPFAM" id="SSF55068">
    <property type="entry name" value="Peptide methionine sulfoxide reductase"/>
    <property type="match status" value="1"/>
</dbReference>
<evidence type="ECO:0000256" key="2">
    <source>
        <dbReference type="ARBA" id="ARBA00047806"/>
    </source>
</evidence>
<keyword evidence="1 4" id="KW-0560">Oxidoreductase</keyword>
<evidence type="ECO:0000256" key="4">
    <source>
        <dbReference type="HAMAP-Rule" id="MF_01401"/>
    </source>
</evidence>
<dbReference type="NCBIfam" id="TIGR00401">
    <property type="entry name" value="msrA"/>
    <property type="match status" value="1"/>
</dbReference>
<dbReference type="PANTHER" id="PTHR43774">
    <property type="entry name" value="PEPTIDE METHIONINE SULFOXIDE REDUCTASE"/>
    <property type="match status" value="1"/>
</dbReference>
<dbReference type="HAMAP" id="MF_01401">
    <property type="entry name" value="MsrA"/>
    <property type="match status" value="1"/>
</dbReference>
<comment type="catalytic activity">
    <reaction evidence="2 4">
        <text>L-methionyl-[protein] + [thioredoxin]-disulfide + H2O = L-methionyl-(S)-S-oxide-[protein] + [thioredoxin]-dithiol</text>
        <dbReference type="Rhea" id="RHEA:14217"/>
        <dbReference type="Rhea" id="RHEA-COMP:10698"/>
        <dbReference type="Rhea" id="RHEA-COMP:10700"/>
        <dbReference type="Rhea" id="RHEA-COMP:12313"/>
        <dbReference type="Rhea" id="RHEA-COMP:12315"/>
        <dbReference type="ChEBI" id="CHEBI:15377"/>
        <dbReference type="ChEBI" id="CHEBI:16044"/>
        <dbReference type="ChEBI" id="CHEBI:29950"/>
        <dbReference type="ChEBI" id="CHEBI:44120"/>
        <dbReference type="ChEBI" id="CHEBI:50058"/>
        <dbReference type="EC" id="1.8.4.11"/>
    </reaction>
</comment>
<dbReference type="Proteomes" id="UP000284605">
    <property type="component" value="Unassembled WGS sequence"/>
</dbReference>
<dbReference type="GO" id="GO:0033744">
    <property type="term" value="F:L-methionine:thioredoxin-disulfide S-oxidoreductase activity"/>
    <property type="evidence" value="ECO:0007669"/>
    <property type="project" value="RHEA"/>
</dbReference>
<comment type="catalytic activity">
    <reaction evidence="3 4">
        <text>[thioredoxin]-disulfide + L-methionine + H2O = L-methionine (S)-S-oxide + [thioredoxin]-dithiol</text>
        <dbReference type="Rhea" id="RHEA:19993"/>
        <dbReference type="Rhea" id="RHEA-COMP:10698"/>
        <dbReference type="Rhea" id="RHEA-COMP:10700"/>
        <dbReference type="ChEBI" id="CHEBI:15377"/>
        <dbReference type="ChEBI" id="CHEBI:29950"/>
        <dbReference type="ChEBI" id="CHEBI:50058"/>
        <dbReference type="ChEBI" id="CHEBI:57844"/>
        <dbReference type="ChEBI" id="CHEBI:58772"/>
        <dbReference type="EC" id="1.8.4.11"/>
    </reaction>
</comment>
<proteinExistence type="inferred from homology"/>